<proteinExistence type="predicted"/>
<sequence>MQIKIYLYNKNGKVPMRPNFILDAPQERAYPLFDQLYKDINIGNQKFVKCDAVIFERERFAFATCC</sequence>
<organism evidence="1">
    <name type="scientific">Myoviridae sp. ctj3P51</name>
    <dbReference type="NCBI Taxonomy" id="2826687"/>
    <lineage>
        <taxon>Viruses</taxon>
        <taxon>Duplodnaviria</taxon>
        <taxon>Heunggongvirae</taxon>
        <taxon>Uroviricota</taxon>
        <taxon>Caudoviricetes</taxon>
    </lineage>
</organism>
<dbReference type="EMBL" id="BK015217">
    <property type="protein sequence ID" value="DAD96492.1"/>
    <property type="molecule type" value="Genomic_DNA"/>
</dbReference>
<name>A0A8S5NQ33_9CAUD</name>
<reference evidence="1" key="1">
    <citation type="journal article" date="2021" name="Proc. Natl. Acad. Sci. U.S.A.">
        <title>A Catalog of Tens of Thousands of Viruses from Human Metagenomes Reveals Hidden Associations with Chronic Diseases.</title>
        <authorList>
            <person name="Tisza M.J."/>
            <person name="Buck C.B."/>
        </authorList>
    </citation>
    <scope>NUCLEOTIDE SEQUENCE</scope>
    <source>
        <strain evidence="1">Ctj3P51</strain>
    </source>
</reference>
<accession>A0A8S5NQ33</accession>
<protein>
    <submittedName>
        <fullName evidence="1">Uncharacterized protein</fullName>
    </submittedName>
</protein>
<evidence type="ECO:0000313" key="1">
    <source>
        <dbReference type="EMBL" id="DAD96492.1"/>
    </source>
</evidence>